<sequence length="249" mass="27685">MSSTQYDKTADVYDDSLNVLTYAAHVEEPTYKAAIGDVRGLDVLDLGAGTGIWTRRIKQAGAERVEGLEISPPMVDVARAKERDEPLGVTYRVADATQGLDEDLRGAFDLVTGINVLHYSSSRTELAGMCSTARSALRLGGRFIATCANWDMPDDPDYYKPFGVSCIVPANRQEGTRAEVETTMGGQTVSFDFYLWRPETYVDSLRAAGFRDVRWHRWQVSPEGIDKFGAEYWQPFIDIPSIRLLEALA</sequence>
<reference evidence="4 5" key="1">
    <citation type="submission" date="2021-03" db="EMBL/GenBank/DDBJ databases">
        <title>Sequencing the genomes of 1000 actinobacteria strains.</title>
        <authorList>
            <person name="Klenk H.-P."/>
        </authorList>
    </citation>
    <scope>NUCLEOTIDE SEQUENCE [LARGE SCALE GENOMIC DNA]</scope>
    <source>
        <strain evidence="4 5">DSM 46670</strain>
    </source>
</reference>
<evidence type="ECO:0000256" key="1">
    <source>
        <dbReference type="ARBA" id="ARBA00022603"/>
    </source>
</evidence>
<dbReference type="GO" id="GO:0032259">
    <property type="term" value="P:methylation"/>
    <property type="evidence" value="ECO:0007669"/>
    <property type="project" value="UniProtKB-KW"/>
</dbReference>
<comment type="caution">
    <text evidence="4">The sequence shown here is derived from an EMBL/GenBank/DDBJ whole genome shotgun (WGS) entry which is preliminary data.</text>
</comment>
<organism evidence="4 5">
    <name type="scientific">Kibdelosporangium banguiense</name>
    <dbReference type="NCBI Taxonomy" id="1365924"/>
    <lineage>
        <taxon>Bacteria</taxon>
        <taxon>Bacillati</taxon>
        <taxon>Actinomycetota</taxon>
        <taxon>Actinomycetes</taxon>
        <taxon>Pseudonocardiales</taxon>
        <taxon>Pseudonocardiaceae</taxon>
        <taxon>Kibdelosporangium</taxon>
    </lineage>
</organism>
<protein>
    <submittedName>
        <fullName evidence="4">SAM-dependent methyltransferase</fullName>
    </submittedName>
</protein>
<proteinExistence type="predicted"/>
<dbReference type="SUPFAM" id="SSF53335">
    <property type="entry name" value="S-adenosyl-L-methionine-dependent methyltransferases"/>
    <property type="match status" value="1"/>
</dbReference>
<dbReference type="RefSeq" id="WP_209645904.1">
    <property type="nucleotide sequence ID" value="NZ_JAGINW010000001.1"/>
</dbReference>
<feature type="domain" description="Methyltransferase" evidence="3">
    <location>
        <begin position="43"/>
        <end position="141"/>
    </location>
</feature>
<name>A0ABS4TX95_9PSEU</name>
<dbReference type="InterPro" id="IPR041698">
    <property type="entry name" value="Methyltransf_25"/>
</dbReference>
<dbReference type="Gene3D" id="3.40.50.150">
    <property type="entry name" value="Vaccinia Virus protein VP39"/>
    <property type="match status" value="1"/>
</dbReference>
<dbReference type="PANTHER" id="PTHR43861:SF1">
    <property type="entry name" value="TRANS-ACONITATE 2-METHYLTRANSFERASE"/>
    <property type="match status" value="1"/>
</dbReference>
<gene>
    <name evidence="4" type="ORF">JOF56_009410</name>
</gene>
<dbReference type="GO" id="GO:0008168">
    <property type="term" value="F:methyltransferase activity"/>
    <property type="evidence" value="ECO:0007669"/>
    <property type="project" value="UniProtKB-KW"/>
</dbReference>
<evidence type="ECO:0000256" key="2">
    <source>
        <dbReference type="ARBA" id="ARBA00022679"/>
    </source>
</evidence>
<accession>A0ABS4TX95</accession>
<dbReference type="Pfam" id="PF13649">
    <property type="entry name" value="Methyltransf_25"/>
    <property type="match status" value="1"/>
</dbReference>
<keyword evidence="1 4" id="KW-0489">Methyltransferase</keyword>
<dbReference type="InterPro" id="IPR029063">
    <property type="entry name" value="SAM-dependent_MTases_sf"/>
</dbReference>
<evidence type="ECO:0000259" key="3">
    <source>
        <dbReference type="Pfam" id="PF13649"/>
    </source>
</evidence>
<dbReference type="CDD" id="cd02440">
    <property type="entry name" value="AdoMet_MTases"/>
    <property type="match status" value="1"/>
</dbReference>
<dbReference type="PANTHER" id="PTHR43861">
    <property type="entry name" value="TRANS-ACONITATE 2-METHYLTRANSFERASE-RELATED"/>
    <property type="match status" value="1"/>
</dbReference>
<evidence type="ECO:0000313" key="5">
    <source>
        <dbReference type="Proteomes" id="UP001519332"/>
    </source>
</evidence>
<keyword evidence="5" id="KW-1185">Reference proteome</keyword>
<dbReference type="EMBL" id="JAGINW010000001">
    <property type="protein sequence ID" value="MBP2329025.1"/>
    <property type="molecule type" value="Genomic_DNA"/>
</dbReference>
<keyword evidence="2" id="KW-0808">Transferase</keyword>
<dbReference type="Proteomes" id="UP001519332">
    <property type="component" value="Unassembled WGS sequence"/>
</dbReference>
<evidence type="ECO:0000313" key="4">
    <source>
        <dbReference type="EMBL" id="MBP2329025.1"/>
    </source>
</evidence>